<dbReference type="EMBL" id="BAAARA010000008">
    <property type="protein sequence ID" value="GAA2347329.1"/>
    <property type="molecule type" value="Genomic_DNA"/>
</dbReference>
<evidence type="ECO:0000256" key="1">
    <source>
        <dbReference type="SAM" id="Phobius"/>
    </source>
</evidence>
<comment type="caution">
    <text evidence="2">The sequence shown here is derived from an EMBL/GenBank/DDBJ whole genome shotgun (WGS) entry which is preliminary data.</text>
</comment>
<gene>
    <name evidence="2" type="ORF">GCM10009854_25490</name>
</gene>
<organism evidence="2 3">
    <name type="scientific">Saccharopolyspora halophila</name>
    <dbReference type="NCBI Taxonomy" id="405551"/>
    <lineage>
        <taxon>Bacteria</taxon>
        <taxon>Bacillati</taxon>
        <taxon>Actinomycetota</taxon>
        <taxon>Actinomycetes</taxon>
        <taxon>Pseudonocardiales</taxon>
        <taxon>Pseudonocardiaceae</taxon>
        <taxon>Saccharopolyspora</taxon>
    </lineage>
</organism>
<accession>A0ABN3GA43</accession>
<keyword evidence="1" id="KW-0472">Membrane</keyword>
<dbReference type="Proteomes" id="UP001501218">
    <property type="component" value="Unassembled WGS sequence"/>
</dbReference>
<proteinExistence type="predicted"/>
<reference evidence="2 3" key="1">
    <citation type="journal article" date="2019" name="Int. J. Syst. Evol. Microbiol.">
        <title>The Global Catalogue of Microorganisms (GCM) 10K type strain sequencing project: providing services to taxonomists for standard genome sequencing and annotation.</title>
        <authorList>
            <consortium name="The Broad Institute Genomics Platform"/>
            <consortium name="The Broad Institute Genome Sequencing Center for Infectious Disease"/>
            <person name="Wu L."/>
            <person name="Ma J."/>
        </authorList>
    </citation>
    <scope>NUCLEOTIDE SEQUENCE [LARGE SCALE GENOMIC DNA]</scope>
    <source>
        <strain evidence="2 3">JCM 16221</strain>
    </source>
</reference>
<feature type="transmembrane region" description="Helical" evidence="1">
    <location>
        <begin position="30"/>
        <end position="48"/>
    </location>
</feature>
<keyword evidence="1" id="KW-1133">Transmembrane helix</keyword>
<protein>
    <submittedName>
        <fullName evidence="2">Uncharacterized protein</fullName>
    </submittedName>
</protein>
<dbReference type="RefSeq" id="WP_344130723.1">
    <property type="nucleotide sequence ID" value="NZ_BAAARA010000008.1"/>
</dbReference>
<evidence type="ECO:0000313" key="3">
    <source>
        <dbReference type="Proteomes" id="UP001501218"/>
    </source>
</evidence>
<name>A0ABN3GA43_9PSEU</name>
<sequence>MKHLPAIAASTLGVALGVTGIVLGGADDSPGLQGLGLLLVIGSVLFGVRSARRTG</sequence>
<keyword evidence="3" id="KW-1185">Reference proteome</keyword>
<evidence type="ECO:0000313" key="2">
    <source>
        <dbReference type="EMBL" id="GAA2347329.1"/>
    </source>
</evidence>
<keyword evidence="1" id="KW-0812">Transmembrane</keyword>